<dbReference type="EMBL" id="JAYJLD010000007">
    <property type="protein sequence ID" value="MEB3101341.1"/>
    <property type="molecule type" value="Genomic_DNA"/>
</dbReference>
<evidence type="ECO:0000313" key="2">
    <source>
        <dbReference type="EMBL" id="MEB3101341.1"/>
    </source>
</evidence>
<dbReference type="PANTHER" id="PTHR30383">
    <property type="entry name" value="THIOESTERASE 1/PROTEASE 1/LYSOPHOSPHOLIPASE L1"/>
    <property type="match status" value="1"/>
</dbReference>
<comment type="caution">
    <text evidence="2">The sequence shown here is derived from an EMBL/GenBank/DDBJ whole genome shotgun (WGS) entry which is preliminary data.</text>
</comment>
<name>A0ABU5ZI40_9BACL</name>
<reference evidence="2" key="1">
    <citation type="submission" date="2023-12" db="EMBL/GenBank/DDBJ databases">
        <title>Fervidustalea candida gen. nov., sp. nov., a novel member of the family Paenibacillaceae isolated from a geothermal area.</title>
        <authorList>
            <person name="Li W.-J."/>
            <person name="Jiao J.-Y."/>
            <person name="Chen Y."/>
        </authorList>
    </citation>
    <scope>NUCLEOTIDE SEQUENCE</scope>
    <source>
        <strain evidence="2">SYSU GA230002</strain>
    </source>
</reference>
<evidence type="ECO:0000259" key="1">
    <source>
        <dbReference type="Pfam" id="PF13472"/>
    </source>
</evidence>
<dbReference type="SUPFAM" id="SSF52266">
    <property type="entry name" value="SGNH hydrolase"/>
    <property type="match status" value="1"/>
</dbReference>
<dbReference type="Pfam" id="PF13472">
    <property type="entry name" value="Lipase_GDSL_2"/>
    <property type="match status" value="1"/>
</dbReference>
<organism evidence="2 3">
    <name type="scientific">Ferviditalea candida</name>
    <dbReference type="NCBI Taxonomy" id="3108399"/>
    <lineage>
        <taxon>Bacteria</taxon>
        <taxon>Bacillati</taxon>
        <taxon>Bacillota</taxon>
        <taxon>Bacilli</taxon>
        <taxon>Bacillales</taxon>
        <taxon>Paenibacillaceae</taxon>
        <taxon>Ferviditalea</taxon>
    </lineage>
</organism>
<dbReference type="PANTHER" id="PTHR30383:SF27">
    <property type="entry name" value="SPORE GERMINATION LIPASE LIPC"/>
    <property type="match status" value="1"/>
</dbReference>
<dbReference type="InterPro" id="IPR051532">
    <property type="entry name" value="Ester_Hydrolysis_Enzymes"/>
</dbReference>
<evidence type="ECO:0000313" key="3">
    <source>
        <dbReference type="Proteomes" id="UP001310386"/>
    </source>
</evidence>
<feature type="domain" description="SGNH hydrolase-type esterase" evidence="1">
    <location>
        <begin position="64"/>
        <end position="256"/>
    </location>
</feature>
<gene>
    <name evidence="2" type="ORF">VF724_06650</name>
</gene>
<protein>
    <submittedName>
        <fullName evidence="2">GDSL-type esterase/lipase family protein</fullName>
    </submittedName>
</protein>
<proteinExistence type="predicted"/>
<dbReference type="Gene3D" id="3.40.50.1110">
    <property type="entry name" value="SGNH hydrolase"/>
    <property type="match status" value="1"/>
</dbReference>
<sequence length="268" mass="29777">MRSTRLLWRSAWIAAVAATVLLLSGFVYAVRDLMNPSPSTAVPPPKATAPAADPVKQNKIQIVALGDSLTKGMGDVSGNGYVQDVKRLLAKDTGKSAYVISNLGVNGYRSDQLLADLNTKPFLTDLLKRANLILLTIGGNDLFNYAWQEFNLTTNINPEALLQRLPPNVKRLDSILTKLAKVNPDARIVYVGLYNPFIDTDKTGKSSDVIQRWNYEASLIADRYPNVTVVPTFDLFEKNPAKYLYTDHFHPNQEGYLRIAERIVQALK</sequence>
<accession>A0ABU5ZI40</accession>
<dbReference type="InterPro" id="IPR036514">
    <property type="entry name" value="SGNH_hydro_sf"/>
</dbReference>
<dbReference type="InterPro" id="IPR013830">
    <property type="entry name" value="SGNH_hydro"/>
</dbReference>
<keyword evidence="3" id="KW-1185">Reference proteome</keyword>
<dbReference type="Proteomes" id="UP001310386">
    <property type="component" value="Unassembled WGS sequence"/>
</dbReference>
<dbReference type="RefSeq" id="WP_371753457.1">
    <property type="nucleotide sequence ID" value="NZ_JAYJLD010000007.1"/>
</dbReference>